<feature type="domain" description="Spore protein YkvP/CgeB glycosyl transferase-like" evidence="1">
    <location>
        <begin position="205"/>
        <end position="355"/>
    </location>
</feature>
<evidence type="ECO:0000313" key="2">
    <source>
        <dbReference type="EMBL" id="AUX77725.1"/>
    </source>
</evidence>
<dbReference type="SUPFAM" id="SSF53756">
    <property type="entry name" value="UDP-Glycosyltransferase/glycogen phosphorylase"/>
    <property type="match status" value="1"/>
</dbReference>
<keyword evidence="2" id="KW-0808">Transferase</keyword>
<sequence length="377" mass="42254">MRFLFYTQSLVSDWNHGNAHFLRGVMRELVRRGHQATALEPRDSWSRLNLIADQGVAPIAAFRKQFPELRAESYDPNFDHEAAVDDADVVVVHEWTEPTLIARLGRLRRNGGRFTLAFHDTHHRAVSQRREIARLDLTDYDFVLAFGEALREQYLNAGWGKHVFTWHEAADTSLFHPMPEVEKTGDLVWIGNWGDDERSSEIATFLIEPAGRLRLKTAVRGVRYPGSALKALRAAAIAYGGWIANAAVPRAFAEHRATVHIPRRPYVEALPGIPTIRVFEALACGIPLISAPWNDAEGLFRAGKDFLFARNGSEMTRLLRQVLAEQAVAKELTASGLETIRTRHTCAHRVDELLEIVASYRPIGAAGDLVTTKEVAL</sequence>
<dbReference type="GO" id="GO:0016740">
    <property type="term" value="F:transferase activity"/>
    <property type="evidence" value="ECO:0007669"/>
    <property type="project" value="UniProtKB-KW"/>
</dbReference>
<protein>
    <submittedName>
        <fullName evidence="2">Glycosyltransferase domain-containing protein</fullName>
    </submittedName>
</protein>
<gene>
    <name evidence="2" type="ORF">NXT3_CH03180</name>
</gene>
<accession>A0A2L0H8A4</accession>
<dbReference type="RefSeq" id="WP_104839699.1">
    <property type="nucleotide sequence ID" value="NZ_CP024307.1"/>
</dbReference>
<organism evidence="2 3">
    <name type="scientific">Rhizobium fredii</name>
    <name type="common">Sinorhizobium fredii</name>
    <dbReference type="NCBI Taxonomy" id="380"/>
    <lineage>
        <taxon>Bacteria</taxon>
        <taxon>Pseudomonadati</taxon>
        <taxon>Pseudomonadota</taxon>
        <taxon>Alphaproteobacteria</taxon>
        <taxon>Hyphomicrobiales</taxon>
        <taxon>Rhizobiaceae</taxon>
        <taxon>Sinorhizobium/Ensifer group</taxon>
        <taxon>Sinorhizobium</taxon>
    </lineage>
</organism>
<dbReference type="AlphaFoldDB" id="A0A2L0H8A4"/>
<dbReference type="Pfam" id="PF13524">
    <property type="entry name" value="Glyco_trans_1_2"/>
    <property type="match status" value="1"/>
</dbReference>
<dbReference type="Gene3D" id="3.40.50.2000">
    <property type="entry name" value="Glycogen Phosphorylase B"/>
    <property type="match status" value="2"/>
</dbReference>
<proteinExistence type="predicted"/>
<name>A0A2L0H8A4_RHIFR</name>
<dbReference type="InterPro" id="IPR055259">
    <property type="entry name" value="YkvP/CgeB_Glyco_trans-like"/>
</dbReference>
<evidence type="ECO:0000313" key="3">
    <source>
        <dbReference type="Proteomes" id="UP000239340"/>
    </source>
</evidence>
<dbReference type="Proteomes" id="UP000239340">
    <property type="component" value="Chromosome"/>
</dbReference>
<reference evidence="2 3" key="1">
    <citation type="submission" date="2017-10" db="EMBL/GenBank/DDBJ databases">
        <title>Analysis of the genome sequences of Rhizobium populations associated to common bean (phaseolus vulgaris).</title>
        <authorList>
            <person name="Bustos P."/>
            <person name="Santamaria R.I."/>
            <person name="Miranda-Sanchez F."/>
            <person name="Perez-Carrascal O."/>
            <person name="Juarez S."/>
            <person name="Lozano L."/>
            <person name="Martinez-Flores I."/>
            <person name="Vinuesa P."/>
            <person name="Martinez-Romero E."/>
            <person name="Cevallos M.A."/>
            <person name="Romero D."/>
            <person name="Davila G."/>
            <person name="Gonzalez V."/>
        </authorList>
    </citation>
    <scope>NUCLEOTIDE SEQUENCE [LARGE SCALE GENOMIC DNA]</scope>
    <source>
        <strain evidence="2 3">NXT3</strain>
    </source>
</reference>
<dbReference type="EMBL" id="CP024307">
    <property type="protein sequence ID" value="AUX77725.1"/>
    <property type="molecule type" value="Genomic_DNA"/>
</dbReference>
<evidence type="ECO:0000259" key="1">
    <source>
        <dbReference type="Pfam" id="PF13524"/>
    </source>
</evidence>